<reference evidence="1" key="1">
    <citation type="submission" date="2019-12" db="EMBL/GenBank/DDBJ databases">
        <title>An insight into the sialome of adult female Ixodes ricinus ticks feeding for 6 days.</title>
        <authorList>
            <person name="Perner J."/>
            <person name="Ribeiro J.M.C."/>
        </authorList>
    </citation>
    <scope>NUCLEOTIDE SEQUENCE</scope>
    <source>
        <strain evidence="1">Semi-engorged</strain>
        <tissue evidence="1">Salivary glands</tissue>
    </source>
</reference>
<accession>A0A6B0UPD9</accession>
<proteinExistence type="predicted"/>
<evidence type="ECO:0000313" key="1">
    <source>
        <dbReference type="EMBL" id="MXU91679.1"/>
    </source>
</evidence>
<name>A0A6B0UPD9_IXORI</name>
<dbReference type="AlphaFoldDB" id="A0A6B0UPD9"/>
<protein>
    <submittedName>
        <fullName evidence="1">Uncharacterized protein</fullName>
    </submittedName>
</protein>
<sequence>MKPLFFYPLFLGWEADGDDDDEVASTFRNKRILTHSLIRREIVLHLYPFLSMIFSRRSIGRYHKRHLRSRGPTSVAKLFVMRLRRVVQPALRSGSENDLYMYFHQCIGSFFGGHKNGVHVPFYT</sequence>
<dbReference type="EMBL" id="GIFC01009596">
    <property type="protein sequence ID" value="MXU91679.1"/>
    <property type="molecule type" value="Transcribed_RNA"/>
</dbReference>
<organism evidence="1">
    <name type="scientific">Ixodes ricinus</name>
    <name type="common">Common tick</name>
    <name type="synonym">Acarus ricinus</name>
    <dbReference type="NCBI Taxonomy" id="34613"/>
    <lineage>
        <taxon>Eukaryota</taxon>
        <taxon>Metazoa</taxon>
        <taxon>Ecdysozoa</taxon>
        <taxon>Arthropoda</taxon>
        <taxon>Chelicerata</taxon>
        <taxon>Arachnida</taxon>
        <taxon>Acari</taxon>
        <taxon>Parasitiformes</taxon>
        <taxon>Ixodida</taxon>
        <taxon>Ixodoidea</taxon>
        <taxon>Ixodidae</taxon>
        <taxon>Ixodinae</taxon>
        <taxon>Ixodes</taxon>
    </lineage>
</organism>